<keyword evidence="2" id="KW-1185">Reference proteome</keyword>
<sequence>MEDETMLSVLSVCFAPVEEAEWKRISTGSAWSDFLDAARRTMQDGRVLGESPSPIANARRRCPLQDFLSIGEVNALFRPPAYQEKKAFAARHFVGGLPESALPVESLYQPWTAAAGSSPFSRNAGGLYWGDSALYMRDLIERLGLQVPPEFSACPDHVSLELDLAAVLLRSGMKEEARLFLSERLAWLTAYRLRLLALEDDARFYIGLVDVLMGIWAQVSPMEMNA</sequence>
<dbReference type="SUPFAM" id="SSF89155">
    <property type="entry name" value="TorD-like"/>
    <property type="match status" value="1"/>
</dbReference>
<organism evidence="1 2">
    <name type="scientific">Paraeggerthella hongkongensis</name>
    <dbReference type="NCBI Taxonomy" id="230658"/>
    <lineage>
        <taxon>Bacteria</taxon>
        <taxon>Bacillati</taxon>
        <taxon>Actinomycetota</taxon>
        <taxon>Coriobacteriia</taxon>
        <taxon>Eggerthellales</taxon>
        <taxon>Eggerthellaceae</taxon>
        <taxon>Paraeggerthella</taxon>
    </lineage>
</organism>
<dbReference type="Pfam" id="PF02613">
    <property type="entry name" value="Nitrate_red_del"/>
    <property type="match status" value="1"/>
</dbReference>
<gene>
    <name evidence="1" type="ORF">DMP08_09530</name>
</gene>
<proteinExistence type="predicted"/>
<accession>A0A3N0B2H9</accession>
<name>A0A3N0B2H9_9ACTN</name>
<dbReference type="AlphaFoldDB" id="A0A3N0B2H9"/>
<dbReference type="InterPro" id="IPR036411">
    <property type="entry name" value="TorD-like_sf"/>
</dbReference>
<dbReference type="Proteomes" id="UP000278632">
    <property type="component" value="Unassembled WGS sequence"/>
</dbReference>
<dbReference type="Gene3D" id="1.10.3480.10">
    <property type="entry name" value="TorD-like"/>
    <property type="match status" value="1"/>
</dbReference>
<evidence type="ECO:0000313" key="2">
    <source>
        <dbReference type="Proteomes" id="UP000278632"/>
    </source>
</evidence>
<dbReference type="EMBL" id="QICD01000022">
    <property type="protein sequence ID" value="RNL41315.1"/>
    <property type="molecule type" value="Genomic_DNA"/>
</dbReference>
<protein>
    <submittedName>
        <fullName evidence="1">Nitrate reductase delta subunit</fullName>
    </submittedName>
</protein>
<comment type="caution">
    <text evidence="1">The sequence shown here is derived from an EMBL/GenBank/DDBJ whole genome shotgun (WGS) entry which is preliminary data.</text>
</comment>
<dbReference type="OrthoDB" id="3173009at2"/>
<evidence type="ECO:0000313" key="1">
    <source>
        <dbReference type="EMBL" id="RNL41315.1"/>
    </source>
</evidence>
<dbReference type="InterPro" id="IPR020945">
    <property type="entry name" value="DMSO/NO3_reduct_chaperone"/>
</dbReference>
<reference evidence="2" key="1">
    <citation type="submission" date="2018-05" db="EMBL/GenBank/DDBJ databases">
        <title>Genome Sequencing of selected type strains of the family Eggerthellaceae.</title>
        <authorList>
            <person name="Danylec N."/>
            <person name="Stoll D.A."/>
            <person name="Doetsch A."/>
            <person name="Huch M."/>
        </authorList>
    </citation>
    <scope>NUCLEOTIDE SEQUENCE [LARGE SCALE GENOMIC DNA]</scope>
    <source>
        <strain evidence="2">DSM 16106</strain>
    </source>
</reference>